<feature type="region of interest" description="Disordered" evidence="1">
    <location>
        <begin position="88"/>
        <end position="121"/>
    </location>
</feature>
<comment type="caution">
    <text evidence="2">The sequence shown here is derived from an EMBL/GenBank/DDBJ whole genome shotgun (WGS) entry which is preliminary data.</text>
</comment>
<gene>
    <name evidence="2" type="ORF">GCM10023175_41730</name>
</gene>
<evidence type="ECO:0000256" key="1">
    <source>
        <dbReference type="SAM" id="MobiDB-lite"/>
    </source>
</evidence>
<proteinExistence type="predicted"/>
<protein>
    <submittedName>
        <fullName evidence="2">Uncharacterized protein</fullName>
    </submittedName>
</protein>
<feature type="region of interest" description="Disordered" evidence="1">
    <location>
        <begin position="1"/>
        <end position="24"/>
    </location>
</feature>
<name>A0ABP8RVE4_9PSEU</name>
<feature type="compositionally biased region" description="Basic and acidic residues" evidence="1">
    <location>
        <begin position="93"/>
        <end position="110"/>
    </location>
</feature>
<evidence type="ECO:0000313" key="2">
    <source>
        <dbReference type="EMBL" id="GAA4550860.1"/>
    </source>
</evidence>
<dbReference type="EMBL" id="BAABGT010000062">
    <property type="protein sequence ID" value="GAA4550860.1"/>
    <property type="molecule type" value="Genomic_DNA"/>
</dbReference>
<accession>A0ABP8RVE4</accession>
<evidence type="ECO:0000313" key="3">
    <source>
        <dbReference type="Proteomes" id="UP001501598"/>
    </source>
</evidence>
<keyword evidence="3" id="KW-1185">Reference proteome</keyword>
<sequence>MVGAPDWEGESARGPGSPARTFSPVEGVEVIVRSSLPSRDNGVAVGSARRALRTTTPPLDLFPGRGSDGRMGDPVCWLGRLCPECGAMPTEDSPERCWRCAEPYPPRREEPEDGPPPGGSA</sequence>
<organism evidence="2 3">
    <name type="scientific">Pseudonocardia xishanensis</name>
    <dbReference type="NCBI Taxonomy" id="630995"/>
    <lineage>
        <taxon>Bacteria</taxon>
        <taxon>Bacillati</taxon>
        <taxon>Actinomycetota</taxon>
        <taxon>Actinomycetes</taxon>
        <taxon>Pseudonocardiales</taxon>
        <taxon>Pseudonocardiaceae</taxon>
        <taxon>Pseudonocardia</taxon>
    </lineage>
</organism>
<dbReference type="Proteomes" id="UP001501598">
    <property type="component" value="Unassembled WGS sequence"/>
</dbReference>
<reference evidence="3" key="1">
    <citation type="journal article" date="2019" name="Int. J. Syst. Evol. Microbiol.">
        <title>The Global Catalogue of Microorganisms (GCM) 10K type strain sequencing project: providing services to taxonomists for standard genome sequencing and annotation.</title>
        <authorList>
            <consortium name="The Broad Institute Genomics Platform"/>
            <consortium name="The Broad Institute Genome Sequencing Center for Infectious Disease"/>
            <person name="Wu L."/>
            <person name="Ma J."/>
        </authorList>
    </citation>
    <scope>NUCLEOTIDE SEQUENCE [LARGE SCALE GENOMIC DNA]</scope>
    <source>
        <strain evidence="3">JCM 17906</strain>
    </source>
</reference>